<feature type="non-terminal residue" evidence="2">
    <location>
        <position position="1"/>
    </location>
</feature>
<proteinExistence type="predicted"/>
<dbReference type="EMBL" id="LXQA010550405">
    <property type="protein sequence ID" value="MCI58712.1"/>
    <property type="molecule type" value="Genomic_DNA"/>
</dbReference>
<accession>A0A392TCU0</accession>
<protein>
    <submittedName>
        <fullName evidence="2">Uncharacterized protein</fullName>
    </submittedName>
</protein>
<evidence type="ECO:0000256" key="1">
    <source>
        <dbReference type="SAM" id="MobiDB-lite"/>
    </source>
</evidence>
<evidence type="ECO:0000313" key="2">
    <source>
        <dbReference type="EMBL" id="MCI58712.1"/>
    </source>
</evidence>
<evidence type="ECO:0000313" key="3">
    <source>
        <dbReference type="Proteomes" id="UP000265520"/>
    </source>
</evidence>
<dbReference type="Proteomes" id="UP000265520">
    <property type="component" value="Unassembled WGS sequence"/>
</dbReference>
<sequence>EAEEAEGAETGEGPSHVNPAAETNKEGGDTEEVEEETDETTSWILVAPVCVILGL</sequence>
<feature type="region of interest" description="Disordered" evidence="1">
    <location>
        <begin position="1"/>
        <end position="42"/>
    </location>
</feature>
<keyword evidence="3" id="KW-1185">Reference proteome</keyword>
<feature type="compositionally biased region" description="Acidic residues" evidence="1">
    <location>
        <begin position="29"/>
        <end position="39"/>
    </location>
</feature>
<organism evidence="2 3">
    <name type="scientific">Trifolium medium</name>
    <dbReference type="NCBI Taxonomy" id="97028"/>
    <lineage>
        <taxon>Eukaryota</taxon>
        <taxon>Viridiplantae</taxon>
        <taxon>Streptophyta</taxon>
        <taxon>Embryophyta</taxon>
        <taxon>Tracheophyta</taxon>
        <taxon>Spermatophyta</taxon>
        <taxon>Magnoliopsida</taxon>
        <taxon>eudicotyledons</taxon>
        <taxon>Gunneridae</taxon>
        <taxon>Pentapetalae</taxon>
        <taxon>rosids</taxon>
        <taxon>fabids</taxon>
        <taxon>Fabales</taxon>
        <taxon>Fabaceae</taxon>
        <taxon>Papilionoideae</taxon>
        <taxon>50 kb inversion clade</taxon>
        <taxon>NPAAA clade</taxon>
        <taxon>Hologalegina</taxon>
        <taxon>IRL clade</taxon>
        <taxon>Trifolieae</taxon>
        <taxon>Trifolium</taxon>
    </lineage>
</organism>
<comment type="caution">
    <text evidence="2">The sequence shown here is derived from an EMBL/GenBank/DDBJ whole genome shotgun (WGS) entry which is preliminary data.</text>
</comment>
<reference evidence="2 3" key="1">
    <citation type="journal article" date="2018" name="Front. Plant Sci.">
        <title>Red Clover (Trifolium pratense) and Zigzag Clover (T. medium) - A Picture of Genomic Similarities and Differences.</title>
        <authorList>
            <person name="Dluhosova J."/>
            <person name="Istvanek J."/>
            <person name="Nedelnik J."/>
            <person name="Repkova J."/>
        </authorList>
    </citation>
    <scope>NUCLEOTIDE SEQUENCE [LARGE SCALE GENOMIC DNA]</scope>
    <source>
        <strain evidence="3">cv. 10/8</strain>
        <tissue evidence="2">Leaf</tissue>
    </source>
</reference>
<name>A0A392TCU0_9FABA</name>
<dbReference type="AlphaFoldDB" id="A0A392TCU0"/>